<evidence type="ECO:0000256" key="1">
    <source>
        <dbReference type="SAM" id="MobiDB-lite"/>
    </source>
</evidence>
<sequence length="432" mass="45128">MRKLPSSNKSSIVFATEHRIATLTPTHFLVLVRAHVMYRLACDTNHVGQGCAINCLRQPNLQVCSAQAGHGPAGVRTNSSLDQGLRYFGSPLARCPARPHEPGSTLSPTDVATSVSTTGSPHRSSWTSPDARTSDMLLPSETTPVADGPTSTVSSSIKPGRSTTLPSLMPTSVENSNTPDATSTSSSGLMSSEDNSSLLTSLSQNTEELTLAPSSTVVSPTTSLTHSQTLPTTSTQTTQQQLVVSSLITSSTEPPVLKTSTQKPPSMATPSQQTSPLTTSTKPLLSLTASTLAPPTVTSPNQPGSQTTATPSETSRDVPVPPATLPVVQYTSTDPSRDPLTSAPSVTIPGLPGTTALAQTADNPMRYWAGIVGGVVGGLAVVALLGFLLYRSRQRTLQKRQEIYTVTPQSISSIEENGTSGRSDVPMTTALL</sequence>
<feature type="compositionally biased region" description="Low complexity" evidence="1">
    <location>
        <begin position="183"/>
        <end position="247"/>
    </location>
</feature>
<gene>
    <name evidence="3" type="ORF">RRG08_045267</name>
</gene>
<dbReference type="EMBL" id="JAWDGP010002824">
    <property type="protein sequence ID" value="KAK3779521.1"/>
    <property type="molecule type" value="Genomic_DNA"/>
</dbReference>
<feature type="transmembrane region" description="Helical" evidence="2">
    <location>
        <begin position="367"/>
        <end position="390"/>
    </location>
</feature>
<dbReference type="AlphaFoldDB" id="A0AAE1DQQ3"/>
<organism evidence="3 4">
    <name type="scientific">Elysia crispata</name>
    <name type="common">lettuce slug</name>
    <dbReference type="NCBI Taxonomy" id="231223"/>
    <lineage>
        <taxon>Eukaryota</taxon>
        <taxon>Metazoa</taxon>
        <taxon>Spiralia</taxon>
        <taxon>Lophotrochozoa</taxon>
        <taxon>Mollusca</taxon>
        <taxon>Gastropoda</taxon>
        <taxon>Heterobranchia</taxon>
        <taxon>Euthyneura</taxon>
        <taxon>Panpulmonata</taxon>
        <taxon>Sacoglossa</taxon>
        <taxon>Placobranchoidea</taxon>
        <taxon>Plakobranchidae</taxon>
        <taxon>Elysia</taxon>
    </lineage>
</organism>
<feature type="region of interest" description="Disordered" evidence="1">
    <location>
        <begin position="292"/>
        <end position="326"/>
    </location>
</feature>
<feature type="region of interest" description="Disordered" evidence="1">
    <location>
        <begin position="413"/>
        <end position="432"/>
    </location>
</feature>
<keyword evidence="2" id="KW-1133">Transmembrane helix</keyword>
<comment type="caution">
    <text evidence="3">The sequence shown here is derived from an EMBL/GenBank/DDBJ whole genome shotgun (WGS) entry which is preliminary data.</text>
</comment>
<evidence type="ECO:0000313" key="3">
    <source>
        <dbReference type="EMBL" id="KAK3779521.1"/>
    </source>
</evidence>
<evidence type="ECO:0000256" key="2">
    <source>
        <dbReference type="SAM" id="Phobius"/>
    </source>
</evidence>
<feature type="compositionally biased region" description="Polar residues" evidence="1">
    <location>
        <begin position="298"/>
        <end position="313"/>
    </location>
</feature>
<feature type="compositionally biased region" description="Polar residues" evidence="1">
    <location>
        <begin position="104"/>
        <end position="131"/>
    </location>
</feature>
<keyword evidence="4" id="KW-1185">Reference proteome</keyword>
<name>A0AAE1DQQ3_9GAST</name>
<feature type="region of interest" description="Disordered" evidence="1">
    <location>
        <begin position="92"/>
        <end position="280"/>
    </location>
</feature>
<feature type="compositionally biased region" description="Low complexity" evidence="1">
    <location>
        <begin position="268"/>
        <end position="280"/>
    </location>
</feature>
<accession>A0AAE1DQQ3</accession>
<evidence type="ECO:0000313" key="4">
    <source>
        <dbReference type="Proteomes" id="UP001283361"/>
    </source>
</evidence>
<feature type="compositionally biased region" description="Polar residues" evidence="1">
    <location>
        <begin position="413"/>
        <end position="422"/>
    </location>
</feature>
<protein>
    <submittedName>
        <fullName evidence="3">Uncharacterized protein</fullName>
    </submittedName>
</protein>
<feature type="compositionally biased region" description="Polar residues" evidence="1">
    <location>
        <begin position="248"/>
        <end position="264"/>
    </location>
</feature>
<proteinExistence type="predicted"/>
<feature type="compositionally biased region" description="Polar residues" evidence="1">
    <location>
        <begin position="149"/>
        <end position="182"/>
    </location>
</feature>
<keyword evidence="2" id="KW-0812">Transmembrane</keyword>
<reference evidence="3" key="1">
    <citation type="journal article" date="2023" name="G3 (Bethesda)">
        <title>A reference genome for the long-term kleptoplast-retaining sea slug Elysia crispata morphotype clarki.</title>
        <authorList>
            <person name="Eastman K.E."/>
            <person name="Pendleton A.L."/>
            <person name="Shaikh M.A."/>
            <person name="Suttiyut T."/>
            <person name="Ogas R."/>
            <person name="Tomko P."/>
            <person name="Gavelis G."/>
            <person name="Widhalm J.R."/>
            <person name="Wisecaver J.H."/>
        </authorList>
    </citation>
    <scope>NUCLEOTIDE SEQUENCE</scope>
    <source>
        <strain evidence="3">ECLA1</strain>
    </source>
</reference>
<keyword evidence="2" id="KW-0472">Membrane</keyword>
<dbReference type="Proteomes" id="UP001283361">
    <property type="component" value="Unassembled WGS sequence"/>
</dbReference>